<evidence type="ECO:0000313" key="3">
    <source>
        <dbReference type="Proteomes" id="UP000183053"/>
    </source>
</evidence>
<proteinExistence type="predicted"/>
<reference evidence="3" key="1">
    <citation type="submission" date="2016-10" db="EMBL/GenBank/DDBJ databases">
        <authorList>
            <person name="Varghese N."/>
            <person name="Submissions S."/>
        </authorList>
    </citation>
    <scope>NUCLEOTIDE SEQUENCE [LARGE SCALE GENOMIC DNA]</scope>
    <source>
        <strain evidence="3">DSM 44142</strain>
    </source>
</reference>
<accession>A0A1H1FVE6</accession>
<evidence type="ECO:0000313" key="2">
    <source>
        <dbReference type="EMBL" id="SDR04865.1"/>
    </source>
</evidence>
<dbReference type="AlphaFoldDB" id="A0A1H1FVE6"/>
<feature type="transmembrane region" description="Helical" evidence="1">
    <location>
        <begin position="58"/>
        <end position="76"/>
    </location>
</feature>
<dbReference type="EMBL" id="FNLF01000002">
    <property type="protein sequence ID" value="SDR04865.1"/>
    <property type="molecule type" value="Genomic_DNA"/>
</dbReference>
<organism evidence="2 3">
    <name type="scientific">Tsukamurella pulmonis</name>
    <dbReference type="NCBI Taxonomy" id="47312"/>
    <lineage>
        <taxon>Bacteria</taxon>
        <taxon>Bacillati</taxon>
        <taxon>Actinomycetota</taxon>
        <taxon>Actinomycetes</taxon>
        <taxon>Mycobacteriales</taxon>
        <taxon>Tsukamurellaceae</taxon>
        <taxon>Tsukamurella</taxon>
    </lineage>
</organism>
<keyword evidence="1" id="KW-0812">Transmembrane</keyword>
<evidence type="ECO:0000256" key="1">
    <source>
        <dbReference type="SAM" id="Phobius"/>
    </source>
</evidence>
<protein>
    <submittedName>
        <fullName evidence="2">Uncharacterized protein</fullName>
    </submittedName>
</protein>
<keyword evidence="1" id="KW-0472">Membrane</keyword>
<dbReference type="RefSeq" id="WP_068534052.1">
    <property type="nucleotide sequence ID" value="NZ_FNLF01000002.1"/>
</dbReference>
<name>A0A1H1FVE6_9ACTN</name>
<keyword evidence="3" id="KW-1185">Reference proteome</keyword>
<dbReference type="Proteomes" id="UP000183053">
    <property type="component" value="Unassembled WGS sequence"/>
</dbReference>
<sequence length="83" mass="8525">MTTFTATSTSDHRAAARRSTVDVFGVAWPRYKAESLVAALLVLALGALLTLATGAASFAPAVLAATGAGVVVWWAARAVHARD</sequence>
<dbReference type="STRING" id="47312.SAMN04489765_2939"/>
<keyword evidence="1" id="KW-1133">Transmembrane helix</keyword>
<dbReference type="OrthoDB" id="4775540at2"/>
<feature type="transmembrane region" description="Helical" evidence="1">
    <location>
        <begin position="35"/>
        <end position="52"/>
    </location>
</feature>
<gene>
    <name evidence="2" type="ORF">SAMN04489765_2939</name>
</gene>